<dbReference type="EMBL" id="JAUCMV010000001">
    <property type="protein sequence ID" value="KAK0422446.1"/>
    <property type="molecule type" value="Genomic_DNA"/>
</dbReference>
<evidence type="ECO:0000313" key="2">
    <source>
        <dbReference type="EMBL" id="KAK0422446.1"/>
    </source>
</evidence>
<keyword evidence="3" id="KW-1185">Reference proteome</keyword>
<protein>
    <recommendedName>
        <fullName evidence="4">Phlebovirus glycoprotein G2 fusion domain-containing protein</fullName>
    </recommendedName>
</protein>
<evidence type="ECO:0008006" key="4">
    <source>
        <dbReference type="Google" id="ProtNLM"/>
    </source>
</evidence>
<keyword evidence="1" id="KW-0812">Transmembrane</keyword>
<organism evidence="2 3">
    <name type="scientific">Steinernema hermaphroditum</name>
    <dbReference type="NCBI Taxonomy" id="289476"/>
    <lineage>
        <taxon>Eukaryota</taxon>
        <taxon>Metazoa</taxon>
        <taxon>Ecdysozoa</taxon>
        <taxon>Nematoda</taxon>
        <taxon>Chromadorea</taxon>
        <taxon>Rhabditida</taxon>
        <taxon>Tylenchina</taxon>
        <taxon>Panagrolaimomorpha</taxon>
        <taxon>Strongyloidoidea</taxon>
        <taxon>Steinernematidae</taxon>
        <taxon>Steinernema</taxon>
    </lineage>
</organism>
<comment type="caution">
    <text evidence="2">The sequence shown here is derived from an EMBL/GenBank/DDBJ whole genome shotgun (WGS) entry which is preliminary data.</text>
</comment>
<dbReference type="AlphaFoldDB" id="A0AA39M5L0"/>
<evidence type="ECO:0000256" key="1">
    <source>
        <dbReference type="SAM" id="Phobius"/>
    </source>
</evidence>
<feature type="transmembrane region" description="Helical" evidence="1">
    <location>
        <begin position="448"/>
        <end position="469"/>
    </location>
</feature>
<accession>A0AA39M5L0</accession>
<reference evidence="2" key="1">
    <citation type="submission" date="2023-06" db="EMBL/GenBank/DDBJ databases">
        <title>Genomic analysis of the entomopathogenic nematode Steinernema hermaphroditum.</title>
        <authorList>
            <person name="Schwarz E.M."/>
            <person name="Heppert J.K."/>
            <person name="Baniya A."/>
            <person name="Schwartz H.T."/>
            <person name="Tan C.-H."/>
            <person name="Antoshechkin I."/>
            <person name="Sternberg P.W."/>
            <person name="Goodrich-Blair H."/>
            <person name="Dillman A.R."/>
        </authorList>
    </citation>
    <scope>NUCLEOTIDE SEQUENCE</scope>
    <source>
        <strain evidence="2">PS9179</strain>
        <tissue evidence="2">Whole animal</tissue>
    </source>
</reference>
<keyword evidence="1" id="KW-1133">Transmembrane helix</keyword>
<keyword evidence="1" id="KW-0472">Membrane</keyword>
<proteinExistence type="predicted"/>
<gene>
    <name evidence="2" type="ORF">QR680_007578</name>
</gene>
<dbReference type="Proteomes" id="UP001175271">
    <property type="component" value="Unassembled WGS sequence"/>
</dbReference>
<sequence>MFLEDCKLRTSPTIRRKADRKCRMKMSLSQTTSLPEEGASPAPRLTAAAITVPEPISLPLDLDRFSSLDKVINIVLLVLLAIYKFCKGKTRPSRRAALRLLVRHEQEVHPPSDADMTRQHMFRDQFNILRSAGRINASALPPDATNPVYLPRQSRLSRLIVKAVHARNAHASAAHTAVQLKLYFHIPRLASFVKTVLDHLLPKPIPHQHPAIPPPRQLNHRSKSLHLQRIRHPKRPHLLPTCHRRLRDPPTTHHKYNLRPRVKKTSAYFVLAVVLALLPARPATATLLRFHKAAPQLWPRSTDTDDGRLLPCGDDSIPVFHEHCKTANNSCTATPDQVRCGKDGFTISLLNSSSCTGQVYEACLLDDDRVLSCFTSDNFRPDDIITPPLEFRLSTHTLRVRTWTHGQLLWELTTDCDGHSFCALGTCIFCWDIWNNKSCLMERILQTTFGICATLLIGLALKLVIAYLLHRCHRCARRRGWTLKRHATTFSAAQATVSWKRLPFSR</sequence>
<name>A0AA39M5L0_9BILA</name>
<evidence type="ECO:0000313" key="3">
    <source>
        <dbReference type="Proteomes" id="UP001175271"/>
    </source>
</evidence>